<dbReference type="InterPro" id="IPR029063">
    <property type="entry name" value="SAM-dependent_MTases_sf"/>
</dbReference>
<dbReference type="AlphaFoldDB" id="A0A2V4NVG2"/>
<dbReference type="EMBL" id="PYBW01000114">
    <property type="protein sequence ID" value="PYC70996.1"/>
    <property type="molecule type" value="Genomic_DNA"/>
</dbReference>
<reference evidence="2 3" key="1">
    <citation type="submission" date="2018-03" db="EMBL/GenBank/DDBJ databases">
        <title>Bioinformatic expansion and discovery of thiopeptide antibiotics.</title>
        <authorList>
            <person name="Schwalen C.J."/>
            <person name="Hudson G.A."/>
            <person name="Mitchell D.A."/>
        </authorList>
    </citation>
    <scope>NUCLEOTIDE SEQUENCE [LARGE SCALE GENOMIC DNA]</scope>
    <source>
        <strain evidence="2 3">ATCC 21389</strain>
    </source>
</reference>
<evidence type="ECO:0000313" key="3">
    <source>
        <dbReference type="Proteomes" id="UP000248039"/>
    </source>
</evidence>
<dbReference type="SUPFAM" id="SSF53335">
    <property type="entry name" value="S-adenosyl-L-methionine-dependent methyltransferases"/>
    <property type="match status" value="1"/>
</dbReference>
<sequence length="269" mass="27770">MSQPTTRPLAPATVRSLFARPDAGPQSGEPRRARRTNPPGVPLSVWLGEPLSGCCPACEPPADAACAHRIPVTLAHRIVDAFSSRGDLVFVPEAGNASCLIAAVKSGRKVLAYAPSNHGADLAYENLHTHAAQIASLAVLRRGRPGALPAAPDAIASAQVAIVAPHNATTPGQLAALVSVSARALTPGGVLVVTTRQSSGQEAAGQLVAQARAAGLVYLQHIVVAEGVVKEQQLPTAASHRSGCACHFPQVNPGRHLLAHHDLLVFTKP</sequence>
<dbReference type="Gene3D" id="3.40.50.150">
    <property type="entry name" value="Vaccinia Virus protein VP39"/>
    <property type="match status" value="1"/>
</dbReference>
<protein>
    <recommendedName>
        <fullName evidence="4">SAM-dependent methyltransferase</fullName>
    </recommendedName>
</protein>
<feature type="region of interest" description="Disordered" evidence="1">
    <location>
        <begin position="1"/>
        <end position="41"/>
    </location>
</feature>
<evidence type="ECO:0000313" key="2">
    <source>
        <dbReference type="EMBL" id="PYC70996.1"/>
    </source>
</evidence>
<accession>A0A2V4NVG2</accession>
<comment type="caution">
    <text evidence="2">The sequence shown here is derived from an EMBL/GenBank/DDBJ whole genome shotgun (WGS) entry which is preliminary data.</text>
</comment>
<evidence type="ECO:0000256" key="1">
    <source>
        <dbReference type="SAM" id="MobiDB-lite"/>
    </source>
</evidence>
<evidence type="ECO:0008006" key="4">
    <source>
        <dbReference type="Google" id="ProtNLM"/>
    </source>
</evidence>
<proteinExistence type="predicted"/>
<organism evidence="2 3">
    <name type="scientific">Streptomyces tateyamensis</name>
    <dbReference type="NCBI Taxonomy" id="565073"/>
    <lineage>
        <taxon>Bacteria</taxon>
        <taxon>Bacillati</taxon>
        <taxon>Actinomycetota</taxon>
        <taxon>Actinomycetes</taxon>
        <taxon>Kitasatosporales</taxon>
        <taxon>Streptomycetaceae</taxon>
        <taxon>Streptomyces</taxon>
    </lineage>
</organism>
<name>A0A2V4NVG2_9ACTN</name>
<dbReference type="Proteomes" id="UP000248039">
    <property type="component" value="Unassembled WGS sequence"/>
</dbReference>
<keyword evidence="3" id="KW-1185">Reference proteome</keyword>
<gene>
    <name evidence="2" type="ORF">C7C46_27020</name>
</gene>